<dbReference type="EMBL" id="CH479254">
    <property type="protein sequence ID" value="EDW38713.1"/>
    <property type="molecule type" value="Genomic_DNA"/>
</dbReference>
<proteinExistence type="predicted"/>
<accession>B4HBF7</accession>
<sequence length="125" mass="13956">MSIFKARVKEFDDALAQDVVDLKELRRLTFNATCNTIEGGHQPQIFVPIKGLLLIFNTKNINITSDCMSDKTFSGSMVIHYENCSISADGIKYIDAATTIADKLQIDMPHIQNLTTFTSIKKLSL</sequence>
<evidence type="ECO:0000313" key="2">
    <source>
        <dbReference type="Proteomes" id="UP000008744"/>
    </source>
</evidence>
<name>B4HBF7_DROPE</name>
<organism evidence="2">
    <name type="scientific">Drosophila persimilis</name>
    <name type="common">Fruit fly</name>
    <dbReference type="NCBI Taxonomy" id="7234"/>
    <lineage>
        <taxon>Eukaryota</taxon>
        <taxon>Metazoa</taxon>
        <taxon>Ecdysozoa</taxon>
        <taxon>Arthropoda</taxon>
        <taxon>Hexapoda</taxon>
        <taxon>Insecta</taxon>
        <taxon>Pterygota</taxon>
        <taxon>Neoptera</taxon>
        <taxon>Endopterygota</taxon>
        <taxon>Diptera</taxon>
        <taxon>Brachycera</taxon>
        <taxon>Muscomorpha</taxon>
        <taxon>Ephydroidea</taxon>
        <taxon>Drosophilidae</taxon>
        <taxon>Drosophila</taxon>
        <taxon>Sophophora</taxon>
    </lineage>
</organism>
<keyword evidence="2" id="KW-1185">Reference proteome</keyword>
<reference evidence="1 2" key="1">
    <citation type="journal article" date="2007" name="Nature">
        <title>Evolution of genes and genomes on the Drosophila phylogeny.</title>
        <authorList>
            <consortium name="Drosophila 12 Genomes Consortium"/>
            <person name="Clark A.G."/>
            <person name="Eisen M.B."/>
            <person name="Smith D.R."/>
            <person name="Bergman C.M."/>
            <person name="Oliver B."/>
            <person name="Markow T.A."/>
            <person name="Kaufman T.C."/>
            <person name="Kellis M."/>
            <person name="Gelbart W."/>
            <person name="Iyer V.N."/>
            <person name="Pollard D.A."/>
            <person name="Sackton T.B."/>
            <person name="Larracuente A.M."/>
            <person name="Singh N.D."/>
            <person name="Abad J.P."/>
            <person name="Abt D.N."/>
            <person name="Adryan B."/>
            <person name="Aguade M."/>
            <person name="Akashi H."/>
            <person name="Anderson W.W."/>
            <person name="Aquadro C.F."/>
            <person name="Ardell D.H."/>
            <person name="Arguello R."/>
            <person name="Artieri C.G."/>
            <person name="Barbash D.A."/>
            <person name="Barker D."/>
            <person name="Barsanti P."/>
            <person name="Batterham P."/>
            <person name="Batzoglou S."/>
            <person name="Begun D."/>
            <person name="Bhutkar A."/>
            <person name="Blanco E."/>
            <person name="Bosak S.A."/>
            <person name="Bradley R.K."/>
            <person name="Brand A.D."/>
            <person name="Brent M.R."/>
            <person name="Brooks A.N."/>
            <person name="Brown R.H."/>
            <person name="Butlin R.K."/>
            <person name="Caggese C."/>
            <person name="Calvi B.R."/>
            <person name="Bernardo de Carvalho A."/>
            <person name="Caspi A."/>
            <person name="Castrezana S."/>
            <person name="Celniker S.E."/>
            <person name="Chang J.L."/>
            <person name="Chapple C."/>
            <person name="Chatterji S."/>
            <person name="Chinwalla A."/>
            <person name="Civetta A."/>
            <person name="Clifton S.W."/>
            <person name="Comeron J.M."/>
            <person name="Costello J.C."/>
            <person name="Coyne J.A."/>
            <person name="Daub J."/>
            <person name="David R.G."/>
            <person name="Delcher A.L."/>
            <person name="Delehaunty K."/>
            <person name="Do C.B."/>
            <person name="Ebling H."/>
            <person name="Edwards K."/>
            <person name="Eickbush T."/>
            <person name="Evans J.D."/>
            <person name="Filipski A."/>
            <person name="Findeiss S."/>
            <person name="Freyhult E."/>
            <person name="Fulton L."/>
            <person name="Fulton R."/>
            <person name="Garcia A.C."/>
            <person name="Gardiner A."/>
            <person name="Garfield D.A."/>
            <person name="Garvin B.E."/>
            <person name="Gibson G."/>
            <person name="Gilbert D."/>
            <person name="Gnerre S."/>
            <person name="Godfrey J."/>
            <person name="Good R."/>
            <person name="Gotea V."/>
            <person name="Gravely B."/>
            <person name="Greenberg A.J."/>
            <person name="Griffiths-Jones S."/>
            <person name="Gross S."/>
            <person name="Guigo R."/>
            <person name="Gustafson E.A."/>
            <person name="Haerty W."/>
            <person name="Hahn M.W."/>
            <person name="Halligan D.L."/>
            <person name="Halpern A.L."/>
            <person name="Halter G.M."/>
            <person name="Han M.V."/>
            <person name="Heger A."/>
            <person name="Hillier L."/>
            <person name="Hinrichs A.S."/>
            <person name="Holmes I."/>
            <person name="Hoskins R.A."/>
            <person name="Hubisz M.J."/>
            <person name="Hultmark D."/>
            <person name="Huntley M.A."/>
            <person name="Jaffe D.B."/>
            <person name="Jagadeeshan S."/>
            <person name="Jeck W.R."/>
            <person name="Johnson J."/>
            <person name="Jones C.D."/>
            <person name="Jordan W.C."/>
            <person name="Karpen G.H."/>
            <person name="Kataoka E."/>
            <person name="Keightley P.D."/>
            <person name="Kheradpour P."/>
            <person name="Kirkness E.F."/>
            <person name="Koerich L.B."/>
            <person name="Kristiansen K."/>
            <person name="Kudrna D."/>
            <person name="Kulathinal R.J."/>
            <person name="Kumar S."/>
            <person name="Kwok R."/>
            <person name="Lander E."/>
            <person name="Langley C.H."/>
            <person name="Lapoint R."/>
            <person name="Lazzaro B.P."/>
            <person name="Lee S.J."/>
            <person name="Levesque L."/>
            <person name="Li R."/>
            <person name="Lin C.F."/>
            <person name="Lin M.F."/>
            <person name="Lindblad-Toh K."/>
            <person name="Llopart A."/>
            <person name="Long M."/>
            <person name="Low L."/>
            <person name="Lozovsky E."/>
            <person name="Lu J."/>
            <person name="Luo M."/>
            <person name="Machado C.A."/>
            <person name="Makalowski W."/>
            <person name="Marzo M."/>
            <person name="Matsuda M."/>
            <person name="Matzkin L."/>
            <person name="McAllister B."/>
            <person name="McBride C.S."/>
            <person name="McKernan B."/>
            <person name="McKernan K."/>
            <person name="Mendez-Lago M."/>
            <person name="Minx P."/>
            <person name="Mollenhauer M.U."/>
            <person name="Montooth K."/>
            <person name="Mount S.M."/>
            <person name="Mu X."/>
            <person name="Myers E."/>
            <person name="Negre B."/>
            <person name="Newfeld S."/>
            <person name="Nielsen R."/>
            <person name="Noor M.A."/>
            <person name="O'Grady P."/>
            <person name="Pachter L."/>
            <person name="Papaceit M."/>
            <person name="Parisi M.J."/>
            <person name="Parisi M."/>
            <person name="Parts L."/>
            <person name="Pedersen J.S."/>
            <person name="Pesole G."/>
            <person name="Phillippy A.M."/>
            <person name="Ponting C.P."/>
            <person name="Pop M."/>
            <person name="Porcelli D."/>
            <person name="Powell J.R."/>
            <person name="Prohaska S."/>
            <person name="Pruitt K."/>
            <person name="Puig M."/>
            <person name="Quesneville H."/>
            <person name="Ram K.R."/>
            <person name="Rand D."/>
            <person name="Rasmussen M.D."/>
            <person name="Reed L.K."/>
            <person name="Reenan R."/>
            <person name="Reily A."/>
            <person name="Remington K.A."/>
            <person name="Rieger T.T."/>
            <person name="Ritchie M.G."/>
            <person name="Robin C."/>
            <person name="Rogers Y.H."/>
            <person name="Rohde C."/>
            <person name="Rozas J."/>
            <person name="Rubenfield M.J."/>
            <person name="Ruiz A."/>
            <person name="Russo S."/>
            <person name="Salzberg S.L."/>
            <person name="Sanchez-Gracia A."/>
            <person name="Saranga D.J."/>
            <person name="Sato H."/>
            <person name="Schaeffer S.W."/>
            <person name="Schatz M.C."/>
            <person name="Schlenke T."/>
            <person name="Schwartz R."/>
            <person name="Segarra C."/>
            <person name="Singh R.S."/>
            <person name="Sirot L."/>
            <person name="Sirota M."/>
            <person name="Sisneros N.B."/>
            <person name="Smith C.D."/>
            <person name="Smith T.F."/>
            <person name="Spieth J."/>
            <person name="Stage D.E."/>
            <person name="Stark A."/>
            <person name="Stephan W."/>
            <person name="Strausberg R.L."/>
            <person name="Strempel S."/>
            <person name="Sturgill D."/>
            <person name="Sutton G."/>
            <person name="Sutton G.G."/>
            <person name="Tao W."/>
            <person name="Teichmann S."/>
            <person name="Tobari Y.N."/>
            <person name="Tomimura Y."/>
            <person name="Tsolas J.M."/>
            <person name="Valente V.L."/>
            <person name="Venter E."/>
            <person name="Venter J.C."/>
            <person name="Vicario S."/>
            <person name="Vieira F.G."/>
            <person name="Vilella A.J."/>
            <person name="Villasante A."/>
            <person name="Walenz B."/>
            <person name="Wang J."/>
            <person name="Wasserman M."/>
            <person name="Watts T."/>
            <person name="Wilson D."/>
            <person name="Wilson R.K."/>
            <person name="Wing R.A."/>
            <person name="Wolfner M.F."/>
            <person name="Wong A."/>
            <person name="Wong G.K."/>
            <person name="Wu C.I."/>
            <person name="Wu G."/>
            <person name="Yamamoto D."/>
            <person name="Yang H.P."/>
            <person name="Yang S.P."/>
            <person name="Yorke J.A."/>
            <person name="Yoshida K."/>
            <person name="Zdobnov E."/>
            <person name="Zhang P."/>
            <person name="Zhang Y."/>
            <person name="Zimin A.V."/>
            <person name="Baldwin J."/>
            <person name="Abdouelleil A."/>
            <person name="Abdulkadir J."/>
            <person name="Abebe A."/>
            <person name="Abera B."/>
            <person name="Abreu J."/>
            <person name="Acer S.C."/>
            <person name="Aftuck L."/>
            <person name="Alexander A."/>
            <person name="An P."/>
            <person name="Anderson E."/>
            <person name="Anderson S."/>
            <person name="Arachi H."/>
            <person name="Azer M."/>
            <person name="Bachantsang P."/>
            <person name="Barry A."/>
            <person name="Bayul T."/>
            <person name="Berlin A."/>
            <person name="Bessette D."/>
            <person name="Bloom T."/>
            <person name="Blye J."/>
            <person name="Boguslavskiy L."/>
            <person name="Bonnet C."/>
            <person name="Boukhgalter B."/>
            <person name="Bourzgui I."/>
            <person name="Brown A."/>
            <person name="Cahill P."/>
            <person name="Channer S."/>
            <person name="Cheshatsang Y."/>
            <person name="Chuda L."/>
            <person name="Citroen M."/>
            <person name="Collymore A."/>
            <person name="Cooke P."/>
            <person name="Costello M."/>
            <person name="D'Aco K."/>
            <person name="Daza R."/>
            <person name="De Haan G."/>
            <person name="DeGray S."/>
            <person name="DeMaso C."/>
            <person name="Dhargay N."/>
            <person name="Dooley K."/>
            <person name="Dooley E."/>
            <person name="Doricent M."/>
            <person name="Dorje P."/>
            <person name="Dorjee K."/>
            <person name="Dupes A."/>
            <person name="Elong R."/>
            <person name="Falk J."/>
            <person name="Farina A."/>
            <person name="Faro S."/>
            <person name="Ferguson D."/>
            <person name="Fisher S."/>
            <person name="Foley C.D."/>
            <person name="Franke A."/>
            <person name="Friedrich D."/>
            <person name="Gadbois L."/>
            <person name="Gearin G."/>
            <person name="Gearin C.R."/>
            <person name="Giannoukos G."/>
            <person name="Goode T."/>
            <person name="Graham J."/>
            <person name="Grandbois E."/>
            <person name="Grewal S."/>
            <person name="Gyaltsen K."/>
            <person name="Hafez N."/>
            <person name="Hagos B."/>
            <person name="Hall J."/>
            <person name="Henson C."/>
            <person name="Hollinger A."/>
            <person name="Honan T."/>
            <person name="Huard M.D."/>
            <person name="Hughes L."/>
            <person name="Hurhula B."/>
            <person name="Husby M.E."/>
            <person name="Kamat A."/>
            <person name="Kanga B."/>
            <person name="Kashin S."/>
            <person name="Khazanovich D."/>
            <person name="Kisner P."/>
            <person name="Lance K."/>
            <person name="Lara M."/>
            <person name="Lee W."/>
            <person name="Lennon N."/>
            <person name="Letendre F."/>
            <person name="LeVine R."/>
            <person name="Lipovsky A."/>
            <person name="Liu X."/>
            <person name="Liu J."/>
            <person name="Liu S."/>
            <person name="Lokyitsang T."/>
            <person name="Lokyitsang Y."/>
            <person name="Lubonja R."/>
            <person name="Lui A."/>
            <person name="MacDonald P."/>
            <person name="Magnisalis V."/>
            <person name="Maru K."/>
            <person name="Matthews C."/>
            <person name="McCusker W."/>
            <person name="McDonough S."/>
            <person name="Mehta T."/>
            <person name="Meldrim J."/>
            <person name="Meneus L."/>
            <person name="Mihai O."/>
            <person name="Mihalev A."/>
            <person name="Mihova T."/>
            <person name="Mittelman R."/>
            <person name="Mlenga V."/>
            <person name="Montmayeur A."/>
            <person name="Mulrain L."/>
            <person name="Navidi A."/>
            <person name="Naylor J."/>
            <person name="Negash T."/>
            <person name="Nguyen T."/>
            <person name="Nguyen N."/>
            <person name="Nicol R."/>
            <person name="Norbu C."/>
            <person name="Norbu N."/>
            <person name="Novod N."/>
            <person name="O'Neill B."/>
            <person name="Osman S."/>
            <person name="Markiewicz E."/>
            <person name="Oyono O.L."/>
            <person name="Patti C."/>
            <person name="Phunkhang P."/>
            <person name="Pierre F."/>
            <person name="Priest M."/>
            <person name="Raghuraman S."/>
            <person name="Rege F."/>
            <person name="Reyes R."/>
            <person name="Rise C."/>
            <person name="Rogov P."/>
            <person name="Ross K."/>
            <person name="Ryan E."/>
            <person name="Settipalli S."/>
            <person name="Shea T."/>
            <person name="Sherpa N."/>
            <person name="Shi L."/>
            <person name="Shih D."/>
            <person name="Sparrow T."/>
            <person name="Spaulding J."/>
            <person name="Stalker J."/>
            <person name="Stange-Thomann N."/>
            <person name="Stavropoulos S."/>
            <person name="Stone C."/>
            <person name="Strader C."/>
            <person name="Tesfaye S."/>
            <person name="Thomson T."/>
            <person name="Thoulutsang Y."/>
            <person name="Thoulutsang D."/>
            <person name="Topham K."/>
            <person name="Topping I."/>
            <person name="Tsamla T."/>
            <person name="Vassiliev H."/>
            <person name="Vo A."/>
            <person name="Wangchuk T."/>
            <person name="Wangdi T."/>
            <person name="Weiand M."/>
            <person name="Wilkinson J."/>
            <person name="Wilson A."/>
            <person name="Yadav S."/>
            <person name="Young G."/>
            <person name="Yu Q."/>
            <person name="Zembek L."/>
            <person name="Zhong D."/>
            <person name="Zimmer A."/>
            <person name="Zwirko Z."/>
            <person name="Jaffe D.B."/>
            <person name="Alvarez P."/>
            <person name="Brockman W."/>
            <person name="Butler J."/>
            <person name="Chin C."/>
            <person name="Gnerre S."/>
            <person name="Grabherr M."/>
            <person name="Kleber M."/>
            <person name="Mauceli E."/>
            <person name="MacCallum I."/>
        </authorList>
    </citation>
    <scope>NUCLEOTIDE SEQUENCE [LARGE SCALE GENOMIC DNA]</scope>
    <source>
        <strain evidence="2">MSH-3 / Tucson 14011-0111.49</strain>
    </source>
</reference>
<protein>
    <submittedName>
        <fullName evidence="1">GL14521</fullName>
    </submittedName>
</protein>
<dbReference type="HOGENOM" id="CLU_1994975_0_0_1"/>
<evidence type="ECO:0000313" key="1">
    <source>
        <dbReference type="EMBL" id="EDW38713.1"/>
    </source>
</evidence>
<dbReference type="PhylomeDB" id="B4HBF7"/>
<gene>
    <name evidence="1" type="primary">Dper\GL14521</name>
    <name evidence="1" type="ORF">Dper_GL14521</name>
</gene>
<dbReference type="AlphaFoldDB" id="B4HBF7"/>
<dbReference type="Proteomes" id="UP000008744">
    <property type="component" value="Unassembled WGS sequence"/>
</dbReference>